<comment type="caution">
    <text evidence="1">The sequence shown here is derived from an EMBL/GenBank/DDBJ whole genome shotgun (WGS) entry which is preliminary data.</text>
</comment>
<sequence>MSYCGVGITESVLLCPPDGVYHPTHISHSTLNPHRKVKLAEQFQYFAPKCDSLLPNGCLNMIPHEISSSNLVTSPVFKHPDSGIDDWIGELRDFHALCTGASQQLFQKLAAEESRVSRISGACRSPQSPSFPTGGHHFIGTKASPSMYDMLVTVAKQNAHVAFTRSGAGGSLAAIRHLSPQSDISRRNATSLAAICHRSPQYDIARRTVSTAPPLQIQTSPCCNSATVVEGLSGYVAQTKHHPEITITLIFGGNDNSRHNHDMMAVQPSS</sequence>
<name>A0A8K0UDM5_9AGAR</name>
<proteinExistence type="predicted"/>
<evidence type="ECO:0000313" key="1">
    <source>
        <dbReference type="EMBL" id="KAH8068218.1"/>
    </source>
</evidence>
<dbReference type="OrthoDB" id="3200752at2759"/>
<accession>A0A8K0UDM5</accession>
<dbReference type="AlphaFoldDB" id="A0A8K0UDM5"/>
<gene>
    <name evidence="1" type="ORF">BXZ70DRAFT_911747</name>
</gene>
<keyword evidence="2" id="KW-1185">Reference proteome</keyword>
<organism evidence="1 2">
    <name type="scientific">Cristinia sonorae</name>
    <dbReference type="NCBI Taxonomy" id="1940300"/>
    <lineage>
        <taxon>Eukaryota</taxon>
        <taxon>Fungi</taxon>
        <taxon>Dikarya</taxon>
        <taxon>Basidiomycota</taxon>
        <taxon>Agaricomycotina</taxon>
        <taxon>Agaricomycetes</taxon>
        <taxon>Agaricomycetidae</taxon>
        <taxon>Agaricales</taxon>
        <taxon>Pleurotineae</taxon>
        <taxon>Stephanosporaceae</taxon>
        <taxon>Cristinia</taxon>
    </lineage>
</organism>
<evidence type="ECO:0000313" key="2">
    <source>
        <dbReference type="Proteomes" id="UP000813824"/>
    </source>
</evidence>
<reference evidence="1" key="1">
    <citation type="journal article" date="2021" name="New Phytol.">
        <title>Evolutionary innovations through gain and loss of genes in the ectomycorrhizal Boletales.</title>
        <authorList>
            <person name="Wu G."/>
            <person name="Miyauchi S."/>
            <person name="Morin E."/>
            <person name="Kuo A."/>
            <person name="Drula E."/>
            <person name="Varga T."/>
            <person name="Kohler A."/>
            <person name="Feng B."/>
            <person name="Cao Y."/>
            <person name="Lipzen A."/>
            <person name="Daum C."/>
            <person name="Hundley H."/>
            <person name="Pangilinan J."/>
            <person name="Johnson J."/>
            <person name="Barry K."/>
            <person name="LaButti K."/>
            <person name="Ng V."/>
            <person name="Ahrendt S."/>
            <person name="Min B."/>
            <person name="Choi I.G."/>
            <person name="Park H."/>
            <person name="Plett J.M."/>
            <person name="Magnuson J."/>
            <person name="Spatafora J.W."/>
            <person name="Nagy L.G."/>
            <person name="Henrissat B."/>
            <person name="Grigoriev I.V."/>
            <person name="Yang Z.L."/>
            <person name="Xu J."/>
            <person name="Martin F.M."/>
        </authorList>
    </citation>
    <scope>NUCLEOTIDE SEQUENCE</scope>
    <source>
        <strain evidence="1">KKN 215</strain>
    </source>
</reference>
<protein>
    <submittedName>
        <fullName evidence="1">Uncharacterized protein</fullName>
    </submittedName>
</protein>
<dbReference type="EMBL" id="JAEVFJ010000105">
    <property type="protein sequence ID" value="KAH8068218.1"/>
    <property type="molecule type" value="Genomic_DNA"/>
</dbReference>
<dbReference type="Proteomes" id="UP000813824">
    <property type="component" value="Unassembled WGS sequence"/>
</dbReference>